<dbReference type="AlphaFoldDB" id="A0A2G3DS92"/>
<dbReference type="RefSeq" id="WP_143484044.1">
    <property type="nucleotide sequence ID" value="NZ_PDYF01000072.1"/>
</dbReference>
<proteinExistence type="predicted"/>
<feature type="non-terminal residue" evidence="1">
    <location>
        <position position="60"/>
    </location>
</feature>
<comment type="caution">
    <text evidence="1">The sequence shown here is derived from an EMBL/GenBank/DDBJ whole genome shotgun (WGS) entry which is preliminary data.</text>
</comment>
<evidence type="ECO:0000313" key="2">
    <source>
        <dbReference type="Proteomes" id="UP000225889"/>
    </source>
</evidence>
<evidence type="ECO:0000313" key="1">
    <source>
        <dbReference type="EMBL" id="PHU33844.1"/>
    </source>
</evidence>
<sequence length="60" mass="6722">MINEVLIDTEIYKVIVNDLSFSAMGCMFDAAEVSEPTLNKSTSIMELLEDNSEELNHLVN</sequence>
<protein>
    <submittedName>
        <fullName evidence="1">Uncharacterized protein</fullName>
    </submittedName>
</protein>
<gene>
    <name evidence="1" type="ORF">CSX01_13165</name>
</gene>
<dbReference type="EMBL" id="PDYF01000072">
    <property type="protein sequence ID" value="PHU33844.1"/>
    <property type="molecule type" value="Genomic_DNA"/>
</dbReference>
<reference evidence="1 2" key="2">
    <citation type="submission" date="2017-10" db="EMBL/GenBank/DDBJ databases">
        <authorList>
            <person name="Banno H."/>
            <person name="Chua N.-H."/>
        </authorList>
    </citation>
    <scope>NUCLEOTIDE SEQUENCE [LARGE SCALE GENOMIC DNA]</scope>
    <source>
        <strain evidence="1 2">JK626</strain>
    </source>
</reference>
<accession>A0A2G3DS92</accession>
<organism evidence="1 2">
    <name type="scientific">Pseudobutyrivibrio ruminis</name>
    <dbReference type="NCBI Taxonomy" id="46206"/>
    <lineage>
        <taxon>Bacteria</taxon>
        <taxon>Bacillati</taxon>
        <taxon>Bacillota</taxon>
        <taxon>Clostridia</taxon>
        <taxon>Lachnospirales</taxon>
        <taxon>Lachnospiraceae</taxon>
        <taxon>Pseudobutyrivibrio</taxon>
    </lineage>
</organism>
<name>A0A2G3DS92_9FIRM</name>
<reference evidence="1 2" key="1">
    <citation type="submission" date="2017-10" db="EMBL/GenBank/DDBJ databases">
        <title>Resolving the taxonomy of Roseburia spp., Eubacterium rectale and Agathobacter spp. through phylogenomic analysis.</title>
        <authorList>
            <person name="Sheridan P.O."/>
            <person name="Walker A.W."/>
            <person name="Duncan S.H."/>
            <person name="Scott K.P."/>
            <person name="Toole P.W.O."/>
            <person name="Luis P."/>
            <person name="Flint H.J."/>
        </authorList>
    </citation>
    <scope>NUCLEOTIDE SEQUENCE [LARGE SCALE GENOMIC DNA]</scope>
    <source>
        <strain evidence="1 2">JK626</strain>
    </source>
</reference>
<dbReference type="Proteomes" id="UP000225889">
    <property type="component" value="Unassembled WGS sequence"/>
</dbReference>